<sequence length="388" mass="42992">MTTQSSNIASLPIASDDALSLNPNAGGMAALVESTLPNFNEAAQALLATMSHDRQQRAERRGKTHAKYVKMQKDDLITEGIDMLTENAAAAFFGESGKRRALWLLGESDSGKTRSMEYHIPKRPEFLPYVTATGEEFKPFVSFEAPRPITLKGFARKALAACGYPMVPSRLTEQELFELLKEVIRNNRILFMHVDEMQHVLKGTTTKEIQNVSDIIKSLLQIPDWPLHMILSGVPSLARFLSPEDGDSQLRNRSFIIELKQMAGKDAKALLGVQEQIFLGEGLSLGETNSEEFMYRLIHGCVGACGTIIQTIQAAAERAIVCPEKANPNVVTLKHYAYVYALNTGCRPSENVFLQDDWKSIDPRQSLAKVLAKATHDEMLLKSKKKGA</sequence>
<dbReference type="EMBL" id="LVYU01000121">
    <property type="protein sequence ID" value="KZA98181.1"/>
    <property type="molecule type" value="Genomic_DNA"/>
</dbReference>
<comment type="caution">
    <text evidence="1">The sequence shown here is derived from an EMBL/GenBank/DDBJ whole genome shotgun (WGS) entry which is preliminary data.</text>
</comment>
<gene>
    <name evidence="1" type="ORF">A4A59_28530</name>
</gene>
<accession>A0A154ICN8</accession>
<dbReference type="InterPro" id="IPR008868">
    <property type="entry name" value="TniB"/>
</dbReference>
<organism evidence="1">
    <name type="scientific">Rhizobium leguminosarum</name>
    <dbReference type="NCBI Taxonomy" id="384"/>
    <lineage>
        <taxon>Bacteria</taxon>
        <taxon>Pseudomonadati</taxon>
        <taxon>Pseudomonadota</taxon>
        <taxon>Alphaproteobacteria</taxon>
        <taxon>Hyphomicrobiales</taxon>
        <taxon>Rhizobiaceae</taxon>
        <taxon>Rhizobium/Agrobacterium group</taxon>
        <taxon>Rhizobium</taxon>
    </lineage>
</organism>
<protein>
    <submittedName>
        <fullName evidence="1">Uncharacterized protein</fullName>
    </submittedName>
</protein>
<name>A0A154ICN8_RHILE</name>
<evidence type="ECO:0000313" key="1">
    <source>
        <dbReference type="EMBL" id="KZA98181.1"/>
    </source>
</evidence>
<dbReference type="RefSeq" id="WP_062943997.1">
    <property type="nucleotide sequence ID" value="NZ_CP018228.1"/>
</dbReference>
<dbReference type="Pfam" id="PF05621">
    <property type="entry name" value="TniB"/>
    <property type="match status" value="1"/>
</dbReference>
<reference evidence="1" key="1">
    <citation type="submission" date="2016-03" db="EMBL/GenBank/DDBJ databases">
        <title>Microsymbionts genomes from the relict species Vavilovia formosa.</title>
        <authorList>
            <person name="Chirak E."/>
            <person name="Kimeklis A."/>
            <person name="Kopat V."/>
            <person name="Andronov E."/>
        </authorList>
    </citation>
    <scope>NUCLEOTIDE SEQUENCE [LARGE SCALE GENOMIC DNA]</scope>
    <source>
        <strain evidence="1">Vaf12</strain>
    </source>
</reference>
<dbReference type="AlphaFoldDB" id="A0A154ICN8"/>
<proteinExistence type="predicted"/>